<dbReference type="PANTHER" id="PTHR14215">
    <property type="entry name" value="PROTEIN OF UNKNOWN FUNCTION DUF729"/>
    <property type="match status" value="1"/>
</dbReference>
<evidence type="ECO:0000313" key="4">
    <source>
        <dbReference type="Proteomes" id="UP000596742"/>
    </source>
</evidence>
<dbReference type="GO" id="GO:0005739">
    <property type="term" value="C:mitochondrion"/>
    <property type="evidence" value="ECO:0007669"/>
    <property type="project" value="TreeGrafter"/>
</dbReference>
<dbReference type="AlphaFoldDB" id="A0A8B6FU48"/>
<feature type="compositionally biased region" description="Low complexity" evidence="2">
    <location>
        <begin position="398"/>
        <end position="409"/>
    </location>
</feature>
<feature type="region of interest" description="Disordered" evidence="2">
    <location>
        <begin position="390"/>
        <end position="409"/>
    </location>
</feature>
<organism evidence="3 4">
    <name type="scientific">Mytilus galloprovincialis</name>
    <name type="common">Mediterranean mussel</name>
    <dbReference type="NCBI Taxonomy" id="29158"/>
    <lineage>
        <taxon>Eukaryota</taxon>
        <taxon>Metazoa</taxon>
        <taxon>Spiralia</taxon>
        <taxon>Lophotrochozoa</taxon>
        <taxon>Mollusca</taxon>
        <taxon>Bivalvia</taxon>
        <taxon>Autobranchia</taxon>
        <taxon>Pteriomorphia</taxon>
        <taxon>Mytilida</taxon>
        <taxon>Mytiloidea</taxon>
        <taxon>Mytilidae</taxon>
        <taxon>Mytilinae</taxon>
        <taxon>Mytilus</taxon>
    </lineage>
</organism>
<reference evidence="3" key="1">
    <citation type="submission" date="2018-11" db="EMBL/GenBank/DDBJ databases">
        <authorList>
            <person name="Alioto T."/>
            <person name="Alioto T."/>
        </authorList>
    </citation>
    <scope>NUCLEOTIDE SEQUENCE</scope>
</reference>
<dbReference type="GO" id="GO:0000266">
    <property type="term" value="P:mitochondrial fission"/>
    <property type="evidence" value="ECO:0007669"/>
    <property type="project" value="TreeGrafter"/>
</dbReference>
<evidence type="ECO:0000256" key="1">
    <source>
        <dbReference type="ARBA" id="ARBA00005807"/>
    </source>
</evidence>
<gene>
    <name evidence="3" type="ORF">MGAL_10B036101</name>
</gene>
<comment type="caution">
    <text evidence="3">The sequence shown here is derived from an EMBL/GenBank/DDBJ whole genome shotgun (WGS) entry which is preliminary data.</text>
</comment>
<dbReference type="PANTHER" id="PTHR14215:SF0">
    <property type="entry name" value="WH2 DOMAIN-CONTAINING PROTEIN"/>
    <property type="match status" value="1"/>
</dbReference>
<name>A0A8B6FU48_MYTGA</name>
<dbReference type="InterPro" id="IPR007972">
    <property type="entry name" value="Mtfr1"/>
</dbReference>
<sequence length="438" mass="49630">MDIIDDLVVVVRVILDYIGIDPEDVRALLEELNARRRVRFYQTRQAITYNWNHVVSFRQRTINRVNKIQSDVRHKSLMRIIGSYISMKPVKRVKIQNHLLQSRYPKYMYDSDSDDSVISTTSLGTSTDDDVVWVEEELGDNCVRIRLGYDDSVISTTSLGTSTDDDVVWVEEELGDNCVRIRAQKRKHFENDAALDELDADLFISRPSLSPMSSTMISSVSTRQDPEQTQKLSVMEEELNNLRLQIAMLVEAQEQINKSQIPPQSFQEEKLSIEDYVSVPPPCPIAPPPPPPLPATKQSTPILTQTETDKKTIVLQTLQDNRNSTPENPPKQATLTDVLKGLGSVKLKSIQRSPGGTPLKPKRRESNNDPASVIAQALKKKFANQIINSPDVDKENDSFNFSSPESNSPFYIAQGQRRIRKRSVLFDDKNRLSGPLRL</sequence>
<feature type="region of interest" description="Disordered" evidence="2">
    <location>
        <begin position="349"/>
        <end position="369"/>
    </location>
</feature>
<proteinExistence type="inferred from homology"/>
<protein>
    <submittedName>
        <fullName evidence="3">Uncharacterized protein</fullName>
    </submittedName>
</protein>
<evidence type="ECO:0000256" key="2">
    <source>
        <dbReference type="SAM" id="MobiDB-lite"/>
    </source>
</evidence>
<dbReference type="Pfam" id="PF05308">
    <property type="entry name" value="Mito_fiss_reg"/>
    <property type="match status" value="1"/>
</dbReference>
<accession>A0A8B6FU48</accession>
<dbReference type="GO" id="GO:0009060">
    <property type="term" value="P:aerobic respiration"/>
    <property type="evidence" value="ECO:0007669"/>
    <property type="project" value="TreeGrafter"/>
</dbReference>
<evidence type="ECO:0000313" key="3">
    <source>
        <dbReference type="EMBL" id="VDI54761.1"/>
    </source>
</evidence>
<keyword evidence="4" id="KW-1185">Reference proteome</keyword>
<dbReference type="EMBL" id="UYJE01007429">
    <property type="protein sequence ID" value="VDI54761.1"/>
    <property type="molecule type" value="Genomic_DNA"/>
</dbReference>
<dbReference type="Proteomes" id="UP000596742">
    <property type="component" value="Unassembled WGS sequence"/>
</dbReference>
<comment type="similarity">
    <text evidence="1">Belongs to the MTFR1 family.</text>
</comment>
<dbReference type="OrthoDB" id="2133332at2759"/>